<feature type="region of interest" description="Disordered" evidence="1">
    <location>
        <begin position="472"/>
        <end position="526"/>
    </location>
</feature>
<name>A0A6L2N4Y8_TANCI</name>
<feature type="compositionally biased region" description="Acidic residues" evidence="1">
    <location>
        <begin position="127"/>
        <end position="142"/>
    </location>
</feature>
<organism evidence="2">
    <name type="scientific">Tanacetum cinerariifolium</name>
    <name type="common">Dalmatian daisy</name>
    <name type="synonym">Chrysanthemum cinerariifolium</name>
    <dbReference type="NCBI Taxonomy" id="118510"/>
    <lineage>
        <taxon>Eukaryota</taxon>
        <taxon>Viridiplantae</taxon>
        <taxon>Streptophyta</taxon>
        <taxon>Embryophyta</taxon>
        <taxon>Tracheophyta</taxon>
        <taxon>Spermatophyta</taxon>
        <taxon>Magnoliopsida</taxon>
        <taxon>eudicotyledons</taxon>
        <taxon>Gunneridae</taxon>
        <taxon>Pentapetalae</taxon>
        <taxon>asterids</taxon>
        <taxon>campanulids</taxon>
        <taxon>Asterales</taxon>
        <taxon>Asteraceae</taxon>
        <taxon>Asteroideae</taxon>
        <taxon>Anthemideae</taxon>
        <taxon>Anthemidinae</taxon>
        <taxon>Tanacetum</taxon>
    </lineage>
</organism>
<comment type="caution">
    <text evidence="2">The sequence shown here is derived from an EMBL/GenBank/DDBJ whole genome shotgun (WGS) entry which is preliminary data.</text>
</comment>
<protein>
    <submittedName>
        <fullName evidence="2">Uncharacterized protein</fullName>
    </submittedName>
</protein>
<dbReference type="AlphaFoldDB" id="A0A6L2N4Y8"/>
<gene>
    <name evidence="2" type="ORF">Tci_052495</name>
</gene>
<sequence length="598" mass="64932">MEASPSTVDGHHRAIHRTTRIDLWSFKLIEVYIEHGVTALDSYLRAPQFRVTLEEITDEAGSIAANRNEKKLDGEAGFADVAGGGMDSSGLSHDESFGVDDIDLNLNELEFSVEDVVVKDYGSFKEDGEDAEQGNGQEDESAFTDGQFFYDDEEIDTAYETKYDVQYSGDAGTDDDDDDVDEDFLVDEENEIVEPDVDVHLFGISMDIPFDNIGITNLVSDDVLEGEDVYVSNADGFDSDPGQKFTTPKEAKDRVYLHSIENRRNLKLYKNDGVILRARCDGKVPVFTMSQGTRPTGPNHGMKVEPSRSSGPTTRSKKKEEYKPSIAATGLDSNNGIYLLAYALAEAKSRANSDLLLNNICKVFNGKIIEGVIDKCTGPLTPTATLITESIKKEAYLMKEIGSNMDSLNTGHNKATCKGQGRKATREPAVCQDGLGGSGVGAVVGLSAATGEGGAGVASEGLSCSRWIKRRVQTERISPQKRTPTQPVSQPSTSSQKPMSETRNADGREMGDGIPTQSSAAGGKQIGDFVDMPNAAVEQRMDANVPDEINGAKGEQVPNHVVKKSNLEFLVCKEVANPGVNELVDNERPLKRKRVYAE</sequence>
<feature type="compositionally biased region" description="Low complexity" evidence="1">
    <location>
        <begin position="483"/>
        <end position="496"/>
    </location>
</feature>
<feature type="region of interest" description="Disordered" evidence="1">
    <location>
        <begin position="126"/>
        <end position="145"/>
    </location>
</feature>
<accession>A0A6L2N4Y8</accession>
<evidence type="ECO:0000313" key="2">
    <source>
        <dbReference type="EMBL" id="GEU80517.1"/>
    </source>
</evidence>
<reference evidence="2" key="1">
    <citation type="journal article" date="2019" name="Sci. Rep.">
        <title>Draft genome of Tanacetum cinerariifolium, the natural source of mosquito coil.</title>
        <authorList>
            <person name="Yamashiro T."/>
            <person name="Shiraishi A."/>
            <person name="Satake H."/>
            <person name="Nakayama K."/>
        </authorList>
    </citation>
    <scope>NUCLEOTIDE SEQUENCE</scope>
</reference>
<evidence type="ECO:0000256" key="1">
    <source>
        <dbReference type="SAM" id="MobiDB-lite"/>
    </source>
</evidence>
<feature type="region of interest" description="Disordered" evidence="1">
    <location>
        <begin position="288"/>
        <end position="322"/>
    </location>
</feature>
<proteinExistence type="predicted"/>
<dbReference type="EMBL" id="BKCJ010008094">
    <property type="protein sequence ID" value="GEU80517.1"/>
    <property type="molecule type" value="Genomic_DNA"/>
</dbReference>